<name>A6HKI1_RAT</name>
<gene>
    <name evidence="2" type="ORF">rCG_35590</name>
</gene>
<keyword evidence="1" id="KW-0175">Coiled coil</keyword>
<feature type="coiled-coil region" evidence="1">
    <location>
        <begin position="11"/>
        <end position="41"/>
    </location>
</feature>
<dbReference type="EMBL" id="CH473948">
    <property type="protein sequence ID" value="EDM06536.1"/>
    <property type="molecule type" value="Genomic_DNA"/>
</dbReference>
<dbReference type="AlphaFoldDB" id="A6HKI1"/>
<organism evidence="2 3">
    <name type="scientific">Rattus norvegicus</name>
    <name type="common">Rat</name>
    <dbReference type="NCBI Taxonomy" id="10116"/>
    <lineage>
        <taxon>Eukaryota</taxon>
        <taxon>Metazoa</taxon>
        <taxon>Chordata</taxon>
        <taxon>Craniata</taxon>
        <taxon>Vertebrata</taxon>
        <taxon>Euteleostomi</taxon>
        <taxon>Mammalia</taxon>
        <taxon>Eutheria</taxon>
        <taxon>Euarchontoglires</taxon>
        <taxon>Glires</taxon>
        <taxon>Rodentia</taxon>
        <taxon>Myomorpha</taxon>
        <taxon>Muroidea</taxon>
        <taxon>Muridae</taxon>
        <taxon>Murinae</taxon>
        <taxon>Rattus</taxon>
    </lineage>
</organism>
<evidence type="ECO:0000256" key="1">
    <source>
        <dbReference type="SAM" id="Coils"/>
    </source>
</evidence>
<evidence type="ECO:0000313" key="2">
    <source>
        <dbReference type="EMBL" id="EDM06536.1"/>
    </source>
</evidence>
<evidence type="ECO:0000313" key="3">
    <source>
        <dbReference type="Proteomes" id="UP000234681"/>
    </source>
</evidence>
<proteinExistence type="predicted"/>
<reference evidence="2 3" key="1">
    <citation type="submission" date="2005-07" db="EMBL/GenBank/DDBJ databases">
        <authorList>
            <person name="Mural R.J."/>
            <person name="Li P.W."/>
            <person name="Adams M.D."/>
            <person name="Amanatides P.G."/>
            <person name="Baden-Tillson H."/>
            <person name="Barnstead M."/>
            <person name="Chin S.H."/>
            <person name="Dew I."/>
            <person name="Evans C.A."/>
            <person name="Ferriera S."/>
            <person name="Flanigan M."/>
            <person name="Fosler C."/>
            <person name="Glodek A."/>
            <person name="Gu Z."/>
            <person name="Holt R.A."/>
            <person name="Jennings D."/>
            <person name="Kraft C.L."/>
            <person name="Lu F."/>
            <person name="Nguyen T."/>
            <person name="Nusskern D.R."/>
            <person name="Pfannkoch C.M."/>
            <person name="Sitter C."/>
            <person name="Sutton G.G."/>
            <person name="Venter J.C."/>
            <person name="Wang Z."/>
            <person name="Woodage T."/>
            <person name="Zheng X.H."/>
            <person name="Zhong F."/>
        </authorList>
    </citation>
    <scope>NUCLEOTIDE SEQUENCE [LARGE SCALE GENOMIC DNA]</scope>
    <source>
        <strain>BN</strain>
        <strain evidence="3">Sprague-Dawley</strain>
    </source>
</reference>
<protein>
    <submittedName>
        <fullName evidence="2">RCG35590</fullName>
    </submittedName>
</protein>
<sequence length="104" mass="12410">MWCGSTSEMYITQMRELKQFLELLADRLETEEEKAVNLKIDQYKLSIKRSREKIVKNEHSLLSQQDKIKPMQRTFWVFWMEKGGIDIERSMCGPIIIKEAKVQK</sequence>
<accession>A6HKI1</accession>
<dbReference type="Proteomes" id="UP000234681">
    <property type="component" value="Chromosome 10"/>
</dbReference>